<keyword evidence="9" id="KW-1185">Reference proteome</keyword>
<evidence type="ECO:0000259" key="7">
    <source>
        <dbReference type="Pfam" id="PF02656"/>
    </source>
</evidence>
<name>A4BKC9_9GAMM</name>
<keyword evidence="5 6" id="KW-0472">Membrane</keyword>
<protein>
    <recommendedName>
        <fullName evidence="7">DUF202 domain-containing protein</fullName>
    </recommendedName>
</protein>
<evidence type="ECO:0000256" key="5">
    <source>
        <dbReference type="ARBA" id="ARBA00023136"/>
    </source>
</evidence>
<evidence type="ECO:0000256" key="4">
    <source>
        <dbReference type="ARBA" id="ARBA00022989"/>
    </source>
</evidence>
<comment type="caution">
    <text evidence="8">The sequence shown here is derived from an EMBL/GenBank/DDBJ whole genome shotgun (WGS) entry which is preliminary data.</text>
</comment>
<evidence type="ECO:0000256" key="6">
    <source>
        <dbReference type="SAM" id="Phobius"/>
    </source>
</evidence>
<keyword evidence="3 6" id="KW-0812">Transmembrane</keyword>
<evidence type="ECO:0000256" key="1">
    <source>
        <dbReference type="ARBA" id="ARBA00004651"/>
    </source>
</evidence>
<dbReference type="Proteomes" id="UP000005953">
    <property type="component" value="Unassembled WGS sequence"/>
</dbReference>
<feature type="transmembrane region" description="Helical" evidence="6">
    <location>
        <begin position="21"/>
        <end position="39"/>
    </location>
</feature>
<feature type="transmembrane region" description="Helical" evidence="6">
    <location>
        <begin position="102"/>
        <end position="120"/>
    </location>
</feature>
<reference evidence="8 9" key="1">
    <citation type="submission" date="2006-02" db="EMBL/GenBank/DDBJ databases">
        <authorList>
            <person name="Pinhassi J."/>
            <person name="Pedros-Alio C."/>
            <person name="Ferriera S."/>
            <person name="Johnson J."/>
            <person name="Kravitz S."/>
            <person name="Halpern A."/>
            <person name="Remington K."/>
            <person name="Beeson K."/>
            <person name="Tran B."/>
            <person name="Rogers Y.-H."/>
            <person name="Friedman R."/>
            <person name="Venter J.C."/>
        </authorList>
    </citation>
    <scope>NUCLEOTIDE SEQUENCE [LARGE SCALE GENOMIC DNA]</scope>
    <source>
        <strain evidence="8 9">MED297</strain>
    </source>
</reference>
<dbReference type="OrthoDB" id="582337at2"/>
<evidence type="ECO:0000256" key="3">
    <source>
        <dbReference type="ARBA" id="ARBA00022692"/>
    </source>
</evidence>
<organism evidence="8 9">
    <name type="scientific">Reinekea blandensis MED297</name>
    <dbReference type="NCBI Taxonomy" id="314283"/>
    <lineage>
        <taxon>Bacteria</taxon>
        <taxon>Pseudomonadati</taxon>
        <taxon>Pseudomonadota</taxon>
        <taxon>Gammaproteobacteria</taxon>
        <taxon>Oceanospirillales</taxon>
        <taxon>Saccharospirillaceae</taxon>
        <taxon>Reinekea</taxon>
    </lineage>
</organism>
<sequence length="124" mass="13968">MVPRYTDHSANERTYLAWIRTAISIMAFGFIIEKFGLFIEYINLVSEQPLSLTPSPATTLIGLGLFFVGVCIILAATVRFFSYKKAIESEERFPYHVRKTNLILSGLMILVALMSLGYVANQLI</sequence>
<dbReference type="EMBL" id="AAOE01000043">
    <property type="protein sequence ID" value="EAR07434.1"/>
    <property type="molecule type" value="Genomic_DNA"/>
</dbReference>
<dbReference type="Pfam" id="PF02656">
    <property type="entry name" value="DUF202"/>
    <property type="match status" value="1"/>
</dbReference>
<proteinExistence type="predicted"/>
<dbReference type="RefSeq" id="WP_008044398.1">
    <property type="nucleotide sequence ID" value="NZ_CH724151.1"/>
</dbReference>
<accession>A4BKC9</accession>
<keyword evidence="4 6" id="KW-1133">Transmembrane helix</keyword>
<evidence type="ECO:0000256" key="2">
    <source>
        <dbReference type="ARBA" id="ARBA00022475"/>
    </source>
</evidence>
<dbReference type="PANTHER" id="PTHR34187:SF2">
    <property type="entry name" value="DUF202 DOMAIN-CONTAINING PROTEIN"/>
    <property type="match status" value="1"/>
</dbReference>
<dbReference type="STRING" id="314283.MED297_19082"/>
<evidence type="ECO:0000313" key="8">
    <source>
        <dbReference type="EMBL" id="EAR07434.1"/>
    </source>
</evidence>
<dbReference type="PANTHER" id="PTHR34187">
    <property type="entry name" value="FGR18P"/>
    <property type="match status" value="1"/>
</dbReference>
<dbReference type="AlphaFoldDB" id="A4BKC9"/>
<keyword evidence="2" id="KW-1003">Cell membrane</keyword>
<dbReference type="InterPro" id="IPR052053">
    <property type="entry name" value="IM_YidH-like"/>
</dbReference>
<gene>
    <name evidence="8" type="ORF">MED297_19082</name>
</gene>
<comment type="subcellular location">
    <subcellularLocation>
        <location evidence="1">Cell membrane</location>
        <topology evidence="1">Multi-pass membrane protein</topology>
    </subcellularLocation>
</comment>
<feature type="transmembrane region" description="Helical" evidence="6">
    <location>
        <begin position="59"/>
        <end position="81"/>
    </location>
</feature>
<dbReference type="InterPro" id="IPR003807">
    <property type="entry name" value="DUF202"/>
</dbReference>
<evidence type="ECO:0000313" key="9">
    <source>
        <dbReference type="Proteomes" id="UP000005953"/>
    </source>
</evidence>
<dbReference type="GO" id="GO:0005886">
    <property type="term" value="C:plasma membrane"/>
    <property type="evidence" value="ECO:0007669"/>
    <property type="project" value="UniProtKB-SubCell"/>
</dbReference>
<feature type="domain" description="DUF202" evidence="7">
    <location>
        <begin position="7"/>
        <end position="85"/>
    </location>
</feature>
<dbReference type="HOGENOM" id="CLU_053359_6_1_6"/>